<name>A0ABZ0KU01_9BACL</name>
<accession>A0ABZ0KU01</accession>
<proteinExistence type="predicted"/>
<evidence type="ECO:0000313" key="2">
    <source>
        <dbReference type="Proteomes" id="UP001303532"/>
    </source>
</evidence>
<keyword evidence="2" id="KW-1185">Reference proteome</keyword>
<organism evidence="1 2">
    <name type="scientific">Sporosarcina jeotgali</name>
    <dbReference type="NCBI Taxonomy" id="3020056"/>
    <lineage>
        <taxon>Bacteria</taxon>
        <taxon>Bacillati</taxon>
        <taxon>Bacillota</taxon>
        <taxon>Bacilli</taxon>
        <taxon>Bacillales</taxon>
        <taxon>Caryophanaceae</taxon>
        <taxon>Sporosarcina</taxon>
    </lineage>
</organism>
<gene>
    <name evidence="1" type="ORF">PGH26_13690</name>
</gene>
<protein>
    <submittedName>
        <fullName evidence="1">Uncharacterized protein</fullName>
    </submittedName>
</protein>
<evidence type="ECO:0000313" key="1">
    <source>
        <dbReference type="EMBL" id="WOV83917.1"/>
    </source>
</evidence>
<dbReference type="EMBL" id="CP116341">
    <property type="protein sequence ID" value="WOV83917.1"/>
    <property type="molecule type" value="Genomic_DNA"/>
</dbReference>
<dbReference type="RefSeq" id="WP_323691605.1">
    <property type="nucleotide sequence ID" value="NZ_CP116341.1"/>
</dbReference>
<sequence length="63" mass="7397">MINKQELQKVSEALEIVLEEEGPYIMTTSDGLKTWDREVNREEMLQHHIEVAIQQINELMEGE</sequence>
<dbReference type="Proteomes" id="UP001303532">
    <property type="component" value="Chromosome"/>
</dbReference>
<reference evidence="1 2" key="1">
    <citation type="submission" date="2023-01" db="EMBL/GenBank/DDBJ databases">
        <title>Sporosarcina sp. nov., isolated from Korean tranditional fermented seafood 'Jeotgal'.</title>
        <authorList>
            <person name="Yang A.-I."/>
        </authorList>
    </citation>
    <scope>NUCLEOTIDE SEQUENCE [LARGE SCALE GENOMIC DNA]</scope>
    <source>
        <strain evidence="1 2">B2O-1</strain>
    </source>
</reference>